<evidence type="ECO:0000313" key="1">
    <source>
        <dbReference type="EMBL" id="KAJ8301325.1"/>
    </source>
</evidence>
<dbReference type="Proteomes" id="UP001217089">
    <property type="component" value="Unassembled WGS sequence"/>
</dbReference>
<organism evidence="1 2">
    <name type="scientific">Tegillarca granosa</name>
    <name type="common">Malaysian cockle</name>
    <name type="synonym">Anadara granosa</name>
    <dbReference type="NCBI Taxonomy" id="220873"/>
    <lineage>
        <taxon>Eukaryota</taxon>
        <taxon>Metazoa</taxon>
        <taxon>Spiralia</taxon>
        <taxon>Lophotrochozoa</taxon>
        <taxon>Mollusca</taxon>
        <taxon>Bivalvia</taxon>
        <taxon>Autobranchia</taxon>
        <taxon>Pteriomorphia</taxon>
        <taxon>Arcoida</taxon>
        <taxon>Arcoidea</taxon>
        <taxon>Arcidae</taxon>
        <taxon>Tegillarca</taxon>
    </lineage>
</organism>
<protein>
    <submittedName>
        <fullName evidence="1">Uncharacterized protein</fullName>
    </submittedName>
</protein>
<name>A0ABQ9E833_TEGGR</name>
<keyword evidence="2" id="KW-1185">Reference proteome</keyword>
<comment type="caution">
    <text evidence="1">The sequence shown here is derived from an EMBL/GenBank/DDBJ whole genome shotgun (WGS) entry which is preliminary data.</text>
</comment>
<reference evidence="1 2" key="1">
    <citation type="submission" date="2022-12" db="EMBL/GenBank/DDBJ databases">
        <title>Chromosome-level genome of Tegillarca granosa.</title>
        <authorList>
            <person name="Kim J."/>
        </authorList>
    </citation>
    <scope>NUCLEOTIDE SEQUENCE [LARGE SCALE GENOMIC DNA]</scope>
    <source>
        <strain evidence="1">Teg-2019</strain>
        <tissue evidence="1">Adductor muscle</tissue>
    </source>
</reference>
<sequence>MCSMSHRIIRRSLLVSDQVADGFSKTKVASFAYWWLHGIYYCHCKTGLKTIKNWYGCQVPDTMTLMELYKDFVGGKPDHQMFVANALKFLFVAPNTS</sequence>
<proteinExistence type="predicted"/>
<dbReference type="EMBL" id="JARBDR010000918">
    <property type="protein sequence ID" value="KAJ8301325.1"/>
    <property type="molecule type" value="Genomic_DNA"/>
</dbReference>
<gene>
    <name evidence="1" type="ORF">KUTeg_020312</name>
</gene>
<accession>A0ABQ9E833</accession>
<evidence type="ECO:0000313" key="2">
    <source>
        <dbReference type="Proteomes" id="UP001217089"/>
    </source>
</evidence>